<dbReference type="RefSeq" id="WP_184926099.1">
    <property type="nucleotide sequence ID" value="NZ_BMSQ01000027.1"/>
</dbReference>
<sequence length="158" mass="17584">MPPESDQPPPEIIVVLPDAQEVRGRLLARKQTGDGAWLYLVSLPIWHSNDQHEIVAMEYRTWLQPRPDQLRPIDGVEYSAVPTEPLVKPAPDVRWAWTVERVKQGHRTAGTVVHSYDCAHSPKGAEELNEDQALTELRRPGARACQDCDAAAALGPLV</sequence>
<dbReference type="EMBL" id="JACHJD010000024">
    <property type="protein sequence ID" value="MBB5109139.1"/>
    <property type="molecule type" value="Genomic_DNA"/>
</dbReference>
<evidence type="ECO:0000313" key="1">
    <source>
        <dbReference type="EMBL" id="MBB5109139.1"/>
    </source>
</evidence>
<evidence type="ECO:0000313" key="2">
    <source>
        <dbReference type="Proteomes" id="UP000549009"/>
    </source>
</evidence>
<keyword evidence="2" id="KW-1185">Reference proteome</keyword>
<dbReference type="Pfam" id="PF19746">
    <property type="entry name" value="DUF6233"/>
    <property type="match status" value="1"/>
</dbReference>
<gene>
    <name evidence="1" type="ORF">FHS40_008267</name>
</gene>
<comment type="caution">
    <text evidence="1">The sequence shown here is derived from an EMBL/GenBank/DDBJ whole genome shotgun (WGS) entry which is preliminary data.</text>
</comment>
<organism evidence="1 2">
    <name type="scientific">Streptomyces spectabilis</name>
    <dbReference type="NCBI Taxonomy" id="68270"/>
    <lineage>
        <taxon>Bacteria</taxon>
        <taxon>Bacillati</taxon>
        <taxon>Actinomycetota</taxon>
        <taxon>Actinomycetes</taxon>
        <taxon>Kitasatosporales</taxon>
        <taxon>Streptomycetaceae</taxon>
        <taxon>Streptomyces</taxon>
    </lineage>
</organism>
<protein>
    <submittedName>
        <fullName evidence="1">Uncharacterized protein</fullName>
    </submittedName>
</protein>
<name>A0A7W8EZG5_STRST</name>
<dbReference type="Proteomes" id="UP000549009">
    <property type="component" value="Unassembled WGS sequence"/>
</dbReference>
<reference evidence="1 2" key="1">
    <citation type="submission" date="2020-08" db="EMBL/GenBank/DDBJ databases">
        <title>Genomic Encyclopedia of Type Strains, Phase III (KMG-III): the genomes of soil and plant-associated and newly described type strains.</title>
        <authorList>
            <person name="Whitman W."/>
        </authorList>
    </citation>
    <scope>NUCLEOTIDE SEQUENCE [LARGE SCALE GENOMIC DNA]</scope>
    <source>
        <strain evidence="1 2">CECT 3146</strain>
    </source>
</reference>
<dbReference type="AlphaFoldDB" id="A0A7W8EZG5"/>
<proteinExistence type="predicted"/>
<dbReference type="InterPro" id="IPR046200">
    <property type="entry name" value="DUF6233"/>
</dbReference>
<accession>A0A7W8EZG5</accession>